<dbReference type="Proteomes" id="UP000199125">
    <property type="component" value="Unassembled WGS sequence"/>
</dbReference>
<keyword evidence="2" id="KW-0413">Isomerase</keyword>
<dbReference type="Gene3D" id="3.30.429.10">
    <property type="entry name" value="Macrophage Migration Inhibitory Factor"/>
    <property type="match status" value="1"/>
</dbReference>
<feature type="domain" description="4-oxalocrotonate tautomerase-like" evidence="3">
    <location>
        <begin position="2"/>
        <end position="60"/>
    </location>
</feature>
<dbReference type="GO" id="GO:0016853">
    <property type="term" value="F:isomerase activity"/>
    <property type="evidence" value="ECO:0007669"/>
    <property type="project" value="UniProtKB-KW"/>
</dbReference>
<dbReference type="STRING" id="65735.SAMN04488075_0815"/>
<dbReference type="PANTHER" id="PTHR35530">
    <property type="entry name" value="TAUTOMERASE-RELATED"/>
    <property type="match status" value="1"/>
</dbReference>
<dbReference type="AlphaFoldDB" id="A0A1H6KCX2"/>
<organism evidence="4 5">
    <name type="scientific">Paracoccus alkenifer</name>
    <dbReference type="NCBI Taxonomy" id="65735"/>
    <lineage>
        <taxon>Bacteria</taxon>
        <taxon>Pseudomonadati</taxon>
        <taxon>Pseudomonadota</taxon>
        <taxon>Alphaproteobacteria</taxon>
        <taxon>Rhodobacterales</taxon>
        <taxon>Paracoccaceae</taxon>
        <taxon>Paracoccus</taxon>
    </lineage>
</organism>
<protein>
    <submittedName>
        <fullName evidence="4">4-oxalocrotonate tautomerase</fullName>
    </submittedName>
</protein>
<dbReference type="RefSeq" id="WP_090845941.1">
    <property type="nucleotide sequence ID" value="NZ_FNXG01000001.1"/>
</dbReference>
<dbReference type="InterPro" id="IPR004370">
    <property type="entry name" value="4-OT-like_dom"/>
</dbReference>
<reference evidence="5" key="1">
    <citation type="submission" date="2016-10" db="EMBL/GenBank/DDBJ databases">
        <authorList>
            <person name="Varghese N."/>
            <person name="Submissions S."/>
        </authorList>
    </citation>
    <scope>NUCLEOTIDE SEQUENCE [LARGE SCALE GENOMIC DNA]</scope>
    <source>
        <strain evidence="5">DSM 11593</strain>
    </source>
</reference>
<accession>A0A1H6KCX2</accession>
<dbReference type="InterPro" id="IPR014347">
    <property type="entry name" value="Tautomerase/MIF_sf"/>
</dbReference>
<comment type="similarity">
    <text evidence="1">Belongs to the 4-oxalocrotonate tautomerase family.</text>
</comment>
<evidence type="ECO:0000256" key="2">
    <source>
        <dbReference type="ARBA" id="ARBA00023235"/>
    </source>
</evidence>
<name>A0A1H6KCX2_9RHOB</name>
<proteinExistence type="inferred from homology"/>
<evidence type="ECO:0000256" key="1">
    <source>
        <dbReference type="ARBA" id="ARBA00006723"/>
    </source>
</evidence>
<dbReference type="OrthoDB" id="8635217at2"/>
<evidence type="ECO:0000313" key="5">
    <source>
        <dbReference type="Proteomes" id="UP000199125"/>
    </source>
</evidence>
<keyword evidence="5" id="KW-1185">Reference proteome</keyword>
<dbReference type="EMBL" id="FNXG01000001">
    <property type="protein sequence ID" value="SEH69292.1"/>
    <property type="molecule type" value="Genomic_DNA"/>
</dbReference>
<dbReference type="Pfam" id="PF01361">
    <property type="entry name" value="Tautomerase"/>
    <property type="match status" value="1"/>
</dbReference>
<gene>
    <name evidence="4" type="ORF">SAMN04488075_0815</name>
</gene>
<dbReference type="SUPFAM" id="SSF55331">
    <property type="entry name" value="Tautomerase/MIF"/>
    <property type="match status" value="1"/>
</dbReference>
<evidence type="ECO:0000259" key="3">
    <source>
        <dbReference type="Pfam" id="PF01361"/>
    </source>
</evidence>
<evidence type="ECO:0000313" key="4">
    <source>
        <dbReference type="EMBL" id="SEH69292.1"/>
    </source>
</evidence>
<sequence length="66" mass="6940">MPLVRIELFPGRTHEQKMEIAQAVTRALEQTAGVPPSATTIMFSEVAPSDWVVAGKPLGAPKPAGG</sequence>
<dbReference type="PANTHER" id="PTHR35530:SF1">
    <property type="entry name" value="2-HYDROXYMUCONATE TAUTOMERASE"/>
    <property type="match status" value="1"/>
</dbReference>